<keyword evidence="5" id="KW-1185">Reference proteome</keyword>
<dbReference type="Proteomes" id="UP001549076">
    <property type="component" value="Unassembled WGS sequence"/>
</dbReference>
<dbReference type="RefSeq" id="WP_354193863.1">
    <property type="nucleotide sequence ID" value="NZ_JBEPML010000004.1"/>
</dbReference>
<sequence>MIALACDVGGTNTRMGLVHEGLLLTETVAIYRNDDFADFYAVAAAYLARAGQASVDAVCIALASVTTAEGATLTNRDWTIERGRVLTGCRAERVEFINDFEALGFSLGQAEKLRTRRLAQGDGGTKGAPRLVLGAGTGFNAAAWCPSLFDGVPHVVAAECGHMTLALAGAEEFSLQEALSRINGRASVERALSGNGLVSIYRWQCAREGVEPRFDAGADISRCAVAHSDDRCLAAANVFLRLLGRLAGDLALAYLPYDGVYLAGGVTRALAPLLESGPAFRQAFGAKGRMAGLMERFPVHLLSDDASALHGCAEWMRLSAAAR</sequence>
<evidence type="ECO:0000313" key="5">
    <source>
        <dbReference type="Proteomes" id="UP001549076"/>
    </source>
</evidence>
<dbReference type="InterPro" id="IPR003836">
    <property type="entry name" value="Glucokinase"/>
</dbReference>
<dbReference type="Gene3D" id="3.30.420.40">
    <property type="match status" value="1"/>
</dbReference>
<comment type="similarity">
    <text evidence="3">Belongs to the bacterial glucokinase family.</text>
</comment>
<evidence type="ECO:0000256" key="1">
    <source>
        <dbReference type="ARBA" id="ARBA00022679"/>
    </source>
</evidence>
<evidence type="ECO:0000256" key="2">
    <source>
        <dbReference type="ARBA" id="ARBA00022777"/>
    </source>
</evidence>
<dbReference type="SUPFAM" id="SSF53067">
    <property type="entry name" value="Actin-like ATPase domain"/>
    <property type="match status" value="1"/>
</dbReference>
<reference evidence="4 5" key="1">
    <citation type="submission" date="2024-06" db="EMBL/GenBank/DDBJ databases">
        <title>Genomic Encyclopedia of Type Strains, Phase IV (KMG-IV): sequencing the most valuable type-strain genomes for metagenomic binning, comparative biology and taxonomic classification.</title>
        <authorList>
            <person name="Goeker M."/>
        </authorList>
    </citation>
    <scope>NUCLEOTIDE SEQUENCE [LARGE SCALE GENOMIC DNA]</scope>
    <source>
        <strain evidence="4 5">DSM 27865</strain>
    </source>
</reference>
<dbReference type="Gene3D" id="3.40.367.20">
    <property type="match status" value="1"/>
</dbReference>
<dbReference type="PANTHER" id="PTHR47690:SF1">
    <property type="entry name" value="GLUCOKINASE"/>
    <property type="match status" value="1"/>
</dbReference>
<organism evidence="4 5">
    <name type="scientific">Aquamicrobium terrae</name>
    <dbReference type="NCBI Taxonomy" id="1324945"/>
    <lineage>
        <taxon>Bacteria</taxon>
        <taxon>Pseudomonadati</taxon>
        <taxon>Pseudomonadota</taxon>
        <taxon>Alphaproteobacteria</taxon>
        <taxon>Hyphomicrobiales</taxon>
        <taxon>Phyllobacteriaceae</taxon>
        <taxon>Aquamicrobium</taxon>
    </lineage>
</organism>
<dbReference type="PANTHER" id="PTHR47690">
    <property type="entry name" value="GLUCOKINASE"/>
    <property type="match status" value="1"/>
</dbReference>
<dbReference type="CDD" id="cd24008">
    <property type="entry name" value="ASKHA_NBD_GLK"/>
    <property type="match status" value="1"/>
</dbReference>
<dbReference type="EC" id="2.7.1.2" evidence="4"/>
<dbReference type="InterPro" id="IPR050201">
    <property type="entry name" value="Bacterial_glucokinase"/>
</dbReference>
<proteinExistence type="inferred from homology"/>
<dbReference type="InterPro" id="IPR043129">
    <property type="entry name" value="ATPase_NBD"/>
</dbReference>
<comment type="caution">
    <text evidence="4">The sequence shown here is derived from an EMBL/GenBank/DDBJ whole genome shotgun (WGS) entry which is preliminary data.</text>
</comment>
<dbReference type="Pfam" id="PF02685">
    <property type="entry name" value="Glucokinase"/>
    <property type="match status" value="1"/>
</dbReference>
<evidence type="ECO:0000313" key="4">
    <source>
        <dbReference type="EMBL" id="MET3791546.1"/>
    </source>
</evidence>
<gene>
    <name evidence="4" type="ORF">ABID37_001754</name>
</gene>
<dbReference type="EMBL" id="JBEPML010000004">
    <property type="protein sequence ID" value="MET3791546.1"/>
    <property type="molecule type" value="Genomic_DNA"/>
</dbReference>
<name>A0ABV2MXN2_9HYPH</name>
<keyword evidence="1 4" id="KW-0808">Transferase</keyword>
<keyword evidence="2" id="KW-0418">Kinase</keyword>
<evidence type="ECO:0000256" key="3">
    <source>
        <dbReference type="RuleBase" id="RU004046"/>
    </source>
</evidence>
<protein>
    <submittedName>
        <fullName evidence="4">Glucokinase</fullName>
        <ecNumber evidence="4">2.7.1.2</ecNumber>
    </submittedName>
</protein>
<dbReference type="GO" id="GO:0004340">
    <property type="term" value="F:glucokinase activity"/>
    <property type="evidence" value="ECO:0007669"/>
    <property type="project" value="UniProtKB-EC"/>
</dbReference>
<accession>A0ABV2MXN2</accession>